<dbReference type="EMBL" id="JBHRTN010000004">
    <property type="protein sequence ID" value="MFC3123988.1"/>
    <property type="molecule type" value="Genomic_DNA"/>
</dbReference>
<dbReference type="InterPro" id="IPR029151">
    <property type="entry name" value="Sensor-like_sf"/>
</dbReference>
<keyword evidence="4 9" id="KW-1133">Transmembrane helix</keyword>
<evidence type="ECO:0000256" key="3">
    <source>
        <dbReference type="ARBA" id="ARBA00022692"/>
    </source>
</evidence>
<dbReference type="SUPFAM" id="SSF103190">
    <property type="entry name" value="Sensory domain-like"/>
    <property type="match status" value="1"/>
</dbReference>
<dbReference type="Proteomes" id="UP001595593">
    <property type="component" value="Unassembled WGS sequence"/>
</dbReference>
<name>A0ABV7FWG1_9PROT</name>
<feature type="domain" description="Methyl-accepting transducer" evidence="10">
    <location>
        <begin position="310"/>
        <end position="536"/>
    </location>
</feature>
<keyword evidence="6 8" id="KW-0807">Transducer</keyword>
<comment type="similarity">
    <text evidence="7">Belongs to the methyl-accepting chemotaxis (MCP) protein family.</text>
</comment>
<dbReference type="Gene3D" id="1.10.287.950">
    <property type="entry name" value="Methyl-accepting chemotaxis protein"/>
    <property type="match status" value="1"/>
</dbReference>
<reference evidence="13" key="1">
    <citation type="journal article" date="2019" name="Int. J. Syst. Evol. Microbiol.">
        <title>The Global Catalogue of Microorganisms (GCM) 10K type strain sequencing project: providing services to taxonomists for standard genome sequencing and annotation.</title>
        <authorList>
            <consortium name="The Broad Institute Genomics Platform"/>
            <consortium name="The Broad Institute Genome Sequencing Center for Infectious Disease"/>
            <person name="Wu L."/>
            <person name="Ma J."/>
        </authorList>
    </citation>
    <scope>NUCLEOTIDE SEQUENCE [LARGE SCALE GENOMIC DNA]</scope>
    <source>
        <strain evidence="13">KCTC 52094</strain>
    </source>
</reference>
<dbReference type="PRINTS" id="PR00260">
    <property type="entry name" value="CHEMTRNSDUCR"/>
</dbReference>
<evidence type="ECO:0000256" key="8">
    <source>
        <dbReference type="PROSITE-ProRule" id="PRU00284"/>
    </source>
</evidence>
<evidence type="ECO:0000313" key="13">
    <source>
        <dbReference type="Proteomes" id="UP001595593"/>
    </source>
</evidence>
<dbReference type="Pfam" id="PF17202">
    <property type="entry name" value="sCache_3_3"/>
    <property type="match status" value="1"/>
</dbReference>
<evidence type="ECO:0000313" key="12">
    <source>
        <dbReference type="EMBL" id="MFC3123988.1"/>
    </source>
</evidence>
<dbReference type="SUPFAM" id="SSF58104">
    <property type="entry name" value="Methyl-accepting chemotaxis protein (MCP) signaling domain"/>
    <property type="match status" value="1"/>
</dbReference>
<evidence type="ECO:0000256" key="1">
    <source>
        <dbReference type="ARBA" id="ARBA00004651"/>
    </source>
</evidence>
<keyword evidence="5 9" id="KW-0472">Membrane</keyword>
<comment type="caution">
    <text evidence="12">The sequence shown here is derived from an EMBL/GenBank/DDBJ whole genome shotgun (WGS) entry which is preliminary data.</text>
</comment>
<evidence type="ECO:0000256" key="7">
    <source>
        <dbReference type="ARBA" id="ARBA00029447"/>
    </source>
</evidence>
<proteinExistence type="inferred from homology"/>
<keyword evidence="13" id="KW-1185">Reference proteome</keyword>
<evidence type="ECO:0000256" key="2">
    <source>
        <dbReference type="ARBA" id="ARBA00022475"/>
    </source>
</evidence>
<dbReference type="Pfam" id="PF00672">
    <property type="entry name" value="HAMP"/>
    <property type="match status" value="1"/>
</dbReference>
<evidence type="ECO:0000256" key="6">
    <source>
        <dbReference type="ARBA" id="ARBA00023224"/>
    </source>
</evidence>
<evidence type="ECO:0000259" key="11">
    <source>
        <dbReference type="PROSITE" id="PS50885"/>
    </source>
</evidence>
<dbReference type="Pfam" id="PF00015">
    <property type="entry name" value="MCPsignal"/>
    <property type="match status" value="1"/>
</dbReference>
<dbReference type="CDD" id="cd06225">
    <property type="entry name" value="HAMP"/>
    <property type="match status" value="1"/>
</dbReference>
<dbReference type="SMART" id="SM00283">
    <property type="entry name" value="MA"/>
    <property type="match status" value="1"/>
</dbReference>
<dbReference type="PANTHER" id="PTHR32089:SF112">
    <property type="entry name" value="LYSOZYME-LIKE PROTEIN-RELATED"/>
    <property type="match status" value="1"/>
</dbReference>
<feature type="transmembrane region" description="Helical" evidence="9">
    <location>
        <begin position="20"/>
        <end position="41"/>
    </location>
</feature>
<gene>
    <name evidence="12" type="ORF">ACFOD4_02850</name>
</gene>
<dbReference type="PANTHER" id="PTHR32089">
    <property type="entry name" value="METHYL-ACCEPTING CHEMOTAXIS PROTEIN MCPB"/>
    <property type="match status" value="1"/>
</dbReference>
<dbReference type="InterPro" id="IPR004089">
    <property type="entry name" value="MCPsignal_dom"/>
</dbReference>
<organism evidence="12 13">
    <name type="scientific">Teichococcus globiformis</name>
    <dbReference type="NCBI Taxonomy" id="2307229"/>
    <lineage>
        <taxon>Bacteria</taxon>
        <taxon>Pseudomonadati</taxon>
        <taxon>Pseudomonadota</taxon>
        <taxon>Alphaproteobacteria</taxon>
        <taxon>Acetobacterales</taxon>
        <taxon>Roseomonadaceae</taxon>
        <taxon>Roseomonas</taxon>
    </lineage>
</organism>
<dbReference type="PROSITE" id="PS50885">
    <property type="entry name" value="HAMP"/>
    <property type="match status" value="1"/>
</dbReference>
<dbReference type="PROSITE" id="PS50111">
    <property type="entry name" value="CHEMOTAXIS_TRANSDUC_2"/>
    <property type="match status" value="1"/>
</dbReference>
<keyword evidence="2" id="KW-1003">Cell membrane</keyword>
<dbReference type="RefSeq" id="WP_379593550.1">
    <property type="nucleotide sequence ID" value="NZ_JBHRTN010000004.1"/>
</dbReference>
<feature type="domain" description="HAMP" evidence="11">
    <location>
        <begin position="216"/>
        <end position="269"/>
    </location>
</feature>
<dbReference type="InterPro" id="IPR003660">
    <property type="entry name" value="HAMP_dom"/>
</dbReference>
<accession>A0ABV7FWG1</accession>
<sequence length="566" mass="57050">MPVSAWLAGLPRRAGLVPSLVALILASVLGASTIVSGTVLWQVHQDALHRSQGQLHGNLRTLKALLAQHGTEWRLVDGTLILGNQPLNGRVAELDAVRQALGGVATIFAGDLRVATNITGPDGQRATGSRLAAGPAHDAALRHGRSYSGTATILGEDYQTIYEPIQDGSGAVIGLLFVGQPLAPLLASLGRMELNAALLSGGVALVLSLLAWLLIGLAVRPLRGLAVAVQNIGEGALDTPVPCANRHDQLGEIGRAVERLAESARQARLLEAEAEAGRARAGAERRAMQQALAGDLEQAVGGVTAALRDGVTQLEAASATVAGAAAAAEAEAGHTAERSLGATDSVHSVAAAAEELAASIAEISRRVAEGAAVARDAVSAARTSGGSVTQLSQTAERIGDVVKLIADIAGQTNLLALNATIEAARAGEAGKGFAVVATEVKSLANQTAKATEEIASQIAALREATGAAVATVRGIADTVGRMDEVTAAIAAAVEEQGAATQEIARNAATAASFTGGAAESTRSLTGHVAAAAAALEGLRGATASVALQRRALQGALSGVVEKLRAS</sequence>
<feature type="transmembrane region" description="Helical" evidence="9">
    <location>
        <begin position="196"/>
        <end position="219"/>
    </location>
</feature>
<evidence type="ECO:0000256" key="4">
    <source>
        <dbReference type="ARBA" id="ARBA00022989"/>
    </source>
</evidence>
<evidence type="ECO:0000256" key="5">
    <source>
        <dbReference type="ARBA" id="ARBA00023136"/>
    </source>
</evidence>
<dbReference type="InterPro" id="IPR033463">
    <property type="entry name" value="sCache_3"/>
</dbReference>
<keyword evidence="3 9" id="KW-0812">Transmembrane</keyword>
<evidence type="ECO:0000259" key="10">
    <source>
        <dbReference type="PROSITE" id="PS50111"/>
    </source>
</evidence>
<protein>
    <submittedName>
        <fullName evidence="12">Methyl-accepting chemotaxis protein</fullName>
    </submittedName>
</protein>
<dbReference type="Gene3D" id="6.10.340.10">
    <property type="match status" value="1"/>
</dbReference>
<evidence type="ECO:0000256" key="9">
    <source>
        <dbReference type="SAM" id="Phobius"/>
    </source>
</evidence>
<dbReference type="SMART" id="SM00304">
    <property type="entry name" value="HAMP"/>
    <property type="match status" value="1"/>
</dbReference>
<dbReference type="InterPro" id="IPR004090">
    <property type="entry name" value="Chemotax_Me-accpt_rcpt"/>
</dbReference>
<comment type="subcellular location">
    <subcellularLocation>
        <location evidence="1">Cell membrane</location>
        <topology evidence="1">Multi-pass membrane protein</topology>
    </subcellularLocation>
</comment>